<keyword evidence="1" id="KW-0808">Transferase</keyword>
<dbReference type="RefSeq" id="WP_082374206.1">
    <property type="nucleotide sequence ID" value="NZ_BBZA01000099.1"/>
</dbReference>
<protein>
    <recommendedName>
        <fullName evidence="6">Glycosyl transferase family 1</fullName>
    </recommendedName>
</protein>
<dbReference type="OrthoDB" id="9769555at2"/>
<dbReference type="InterPro" id="IPR028098">
    <property type="entry name" value="Glyco_trans_4-like_N"/>
</dbReference>
<reference evidence="5" key="2">
    <citation type="submission" date="2015-08" db="EMBL/GenBank/DDBJ databases">
        <title>Draft Genome Sequence of a Heterotrophic Facultative Anaerobic Bacterium Ardenticatena maritima Strain 110S.</title>
        <authorList>
            <person name="Kawaichi S."/>
            <person name="Yoshida T."/>
            <person name="Sako Y."/>
            <person name="Nakamura R."/>
        </authorList>
    </citation>
    <scope>NUCLEOTIDE SEQUENCE [LARGE SCALE GENOMIC DNA]</scope>
    <source>
        <strain evidence="5">110S</strain>
    </source>
</reference>
<dbReference type="SUPFAM" id="SSF53756">
    <property type="entry name" value="UDP-Glycosyltransferase/glycogen phosphorylase"/>
    <property type="match status" value="1"/>
</dbReference>
<evidence type="ECO:0000259" key="3">
    <source>
        <dbReference type="Pfam" id="PF13439"/>
    </source>
</evidence>
<dbReference type="Pfam" id="PF00534">
    <property type="entry name" value="Glycos_transf_1"/>
    <property type="match status" value="1"/>
</dbReference>
<dbReference type="EMBL" id="BBZA01000099">
    <property type="protein sequence ID" value="GAP62966.1"/>
    <property type="molecule type" value="Genomic_DNA"/>
</dbReference>
<dbReference type="CDD" id="cd03809">
    <property type="entry name" value="GT4_MtfB-like"/>
    <property type="match status" value="1"/>
</dbReference>
<evidence type="ECO:0008006" key="6">
    <source>
        <dbReference type="Google" id="ProtNLM"/>
    </source>
</evidence>
<name>A0A0M8K9D6_9CHLR</name>
<evidence type="ECO:0000259" key="2">
    <source>
        <dbReference type="Pfam" id="PF00534"/>
    </source>
</evidence>
<feature type="domain" description="Glycosyltransferase subfamily 4-like N-terminal" evidence="3">
    <location>
        <begin position="15"/>
        <end position="165"/>
    </location>
</feature>
<dbReference type="PANTHER" id="PTHR46401">
    <property type="entry name" value="GLYCOSYLTRANSFERASE WBBK-RELATED"/>
    <property type="match status" value="1"/>
</dbReference>
<dbReference type="AlphaFoldDB" id="A0A0M8K9D6"/>
<reference evidence="4 5" key="1">
    <citation type="journal article" date="2015" name="Genome Announc.">
        <title>Draft Genome Sequence of a Heterotrophic Facultative Anaerobic Thermophilic Bacterium, Ardenticatena maritima Strain 110ST.</title>
        <authorList>
            <person name="Kawaichi S."/>
            <person name="Yoshida T."/>
            <person name="Sako Y."/>
            <person name="Nakamura R."/>
        </authorList>
    </citation>
    <scope>NUCLEOTIDE SEQUENCE [LARGE SCALE GENOMIC DNA]</scope>
    <source>
        <strain evidence="4 5">110S</strain>
    </source>
</reference>
<dbReference type="GO" id="GO:0009103">
    <property type="term" value="P:lipopolysaccharide biosynthetic process"/>
    <property type="evidence" value="ECO:0007669"/>
    <property type="project" value="TreeGrafter"/>
</dbReference>
<sequence>MRIGFDITSLCDRPTGVGVYTAHVLAHVATLLDEPVVALAHRDVQWPAGVARPPVQVLRAPFAMNKTAWMQFCLPWQLARAGVRVCHFTNNVAPLACPVPMIVTVHDASLWLFPEYHYPRRLFAMRPLIPAVARRARVVVTVSHQARRDLIRVLGLPPEKVLVVYEAPLPFFRPLPREAVAHVRARYRLPERFVLYVGTLEPRKNLARLVRAVARLNQEGHTCGLVLVGPRGWKDEGIFEAVLEARRTTDVRVLGYIPMEDVRALYNLATVFAFPSLYEGFGLPVLEAMACGAPVVTSRGGALEEVAGDAALLVDPTDEEALAGALAAVLEDEATAQALRAAGLTHAATFDWRRSAQQMVQVYQMALDA</sequence>
<evidence type="ECO:0000256" key="1">
    <source>
        <dbReference type="ARBA" id="ARBA00022679"/>
    </source>
</evidence>
<gene>
    <name evidence="4" type="ORF">ARMA_1389</name>
</gene>
<dbReference type="FunFam" id="3.40.50.2000:FF:000119">
    <property type="entry name" value="Glycosyl transferase group 1"/>
    <property type="match status" value="1"/>
</dbReference>
<dbReference type="Pfam" id="PF13439">
    <property type="entry name" value="Glyco_transf_4"/>
    <property type="match status" value="1"/>
</dbReference>
<comment type="caution">
    <text evidence="4">The sequence shown here is derived from an EMBL/GenBank/DDBJ whole genome shotgun (WGS) entry which is preliminary data.</text>
</comment>
<dbReference type="InterPro" id="IPR001296">
    <property type="entry name" value="Glyco_trans_1"/>
</dbReference>
<proteinExistence type="predicted"/>
<dbReference type="PANTHER" id="PTHR46401:SF2">
    <property type="entry name" value="GLYCOSYLTRANSFERASE WBBK-RELATED"/>
    <property type="match status" value="1"/>
</dbReference>
<dbReference type="Proteomes" id="UP000037784">
    <property type="component" value="Unassembled WGS sequence"/>
</dbReference>
<dbReference type="InParanoid" id="A0A0M8K9D6"/>
<evidence type="ECO:0000313" key="4">
    <source>
        <dbReference type="EMBL" id="GAP62966.1"/>
    </source>
</evidence>
<organism evidence="4 5">
    <name type="scientific">Ardenticatena maritima</name>
    <dbReference type="NCBI Taxonomy" id="872965"/>
    <lineage>
        <taxon>Bacteria</taxon>
        <taxon>Bacillati</taxon>
        <taxon>Chloroflexota</taxon>
        <taxon>Ardenticatenia</taxon>
        <taxon>Ardenticatenales</taxon>
        <taxon>Ardenticatenaceae</taxon>
        <taxon>Ardenticatena</taxon>
    </lineage>
</organism>
<feature type="domain" description="Glycosyl transferase family 1" evidence="2">
    <location>
        <begin position="190"/>
        <end position="343"/>
    </location>
</feature>
<dbReference type="Gene3D" id="3.40.50.2000">
    <property type="entry name" value="Glycogen Phosphorylase B"/>
    <property type="match status" value="2"/>
</dbReference>
<accession>A0A0M8K9D6</accession>
<keyword evidence="5" id="KW-1185">Reference proteome</keyword>
<dbReference type="GO" id="GO:0016757">
    <property type="term" value="F:glycosyltransferase activity"/>
    <property type="evidence" value="ECO:0007669"/>
    <property type="project" value="InterPro"/>
</dbReference>
<evidence type="ECO:0000313" key="5">
    <source>
        <dbReference type="Proteomes" id="UP000037784"/>
    </source>
</evidence>